<protein>
    <submittedName>
        <fullName evidence="7">Secretion protein HlyD</fullName>
    </submittedName>
</protein>
<dbReference type="PANTHER" id="PTHR30367">
    <property type="entry name" value="P-HYDROXYBENZOIC ACID EFFLUX PUMP SUBUNIT AAEA-RELATED"/>
    <property type="match status" value="1"/>
</dbReference>
<dbReference type="Proteomes" id="UP000611500">
    <property type="component" value="Unassembled WGS sequence"/>
</dbReference>
<accession>A0A8J3MGX3</accession>
<dbReference type="NCBIfam" id="TIGR01730">
    <property type="entry name" value="RND_mfp"/>
    <property type="match status" value="1"/>
</dbReference>
<keyword evidence="2" id="KW-0812">Transmembrane</keyword>
<dbReference type="Pfam" id="PF25917">
    <property type="entry name" value="BSH_RND"/>
    <property type="match status" value="1"/>
</dbReference>
<comment type="similarity">
    <text evidence="1">Belongs to the membrane fusion protein (MFP) (TC 8.A.1) family.</text>
</comment>
<dbReference type="PANTHER" id="PTHR30367:SF12">
    <property type="entry name" value="P-HYDROXYBENZOIC ACID EFFLUX PUMP SUBUNIT AAEA"/>
    <property type="match status" value="1"/>
</dbReference>
<keyword evidence="4" id="KW-0472">Membrane</keyword>
<reference evidence="7" key="2">
    <citation type="submission" date="2020-09" db="EMBL/GenBank/DDBJ databases">
        <authorList>
            <person name="Sun Q."/>
            <person name="Zhou Y."/>
        </authorList>
    </citation>
    <scope>NUCLEOTIDE SEQUENCE</scope>
    <source>
        <strain evidence="7">CGMCC 1.7081</strain>
    </source>
</reference>
<dbReference type="SUPFAM" id="SSF111369">
    <property type="entry name" value="HlyD-like secretion proteins"/>
    <property type="match status" value="1"/>
</dbReference>
<dbReference type="GO" id="GO:0016020">
    <property type="term" value="C:membrane"/>
    <property type="evidence" value="ECO:0007669"/>
    <property type="project" value="InterPro"/>
</dbReference>
<evidence type="ECO:0000313" key="8">
    <source>
        <dbReference type="Proteomes" id="UP000611500"/>
    </source>
</evidence>
<feature type="domain" description="Multidrug resistance protein MdtA-like barrel-sandwich hybrid" evidence="5">
    <location>
        <begin position="48"/>
        <end position="188"/>
    </location>
</feature>
<dbReference type="InterPro" id="IPR058625">
    <property type="entry name" value="MdtA-like_BSH"/>
</dbReference>
<dbReference type="Pfam" id="PF25963">
    <property type="entry name" value="Beta-barrel_AAEA"/>
    <property type="match status" value="1"/>
</dbReference>
<evidence type="ECO:0000256" key="3">
    <source>
        <dbReference type="ARBA" id="ARBA00022989"/>
    </source>
</evidence>
<organism evidence="7 8">
    <name type="scientific">Pseudodonghicola xiamenensis</name>
    <dbReference type="NCBI Taxonomy" id="337702"/>
    <lineage>
        <taxon>Bacteria</taxon>
        <taxon>Pseudomonadati</taxon>
        <taxon>Pseudomonadota</taxon>
        <taxon>Alphaproteobacteria</taxon>
        <taxon>Rhodobacterales</taxon>
        <taxon>Paracoccaceae</taxon>
        <taxon>Pseudodonghicola</taxon>
    </lineage>
</organism>
<dbReference type="GO" id="GO:0022857">
    <property type="term" value="F:transmembrane transporter activity"/>
    <property type="evidence" value="ECO:0007669"/>
    <property type="project" value="InterPro"/>
</dbReference>
<keyword evidence="8" id="KW-1185">Reference proteome</keyword>
<sequence>MISKLKHKAGGFALTAAVLVCALVLGNHLWDYYVNAPWTRDGKVTADVVRVAPEVSGPIQTVYVSDNQLVQAGDVLFGISKERFQLALKSAQADLDTAHETMVFKLAQAKRNATLREKGAISQESAEQVAEEAAAANAAYRSAEVALDVARLNLERTTVRAPVSGYVTNLHLRQGDYAMAGTAAVALLDADSFRVTGYFRETQLARIEVGDPVRIGLMGMQNDLSGHIESFGRGIADSNTAPNAQGLPSVEPVFTWVRLAQRIPVRIGIDEVPEGMALAAGMTASVAVEDAGAQK</sequence>
<dbReference type="InterPro" id="IPR058634">
    <property type="entry name" value="AaeA-lik-b-barrel"/>
</dbReference>
<dbReference type="InterPro" id="IPR006143">
    <property type="entry name" value="RND_pump_MFP"/>
</dbReference>
<name>A0A8J3MGX3_9RHOB</name>
<evidence type="ECO:0000256" key="4">
    <source>
        <dbReference type="ARBA" id="ARBA00023136"/>
    </source>
</evidence>
<dbReference type="RefSeq" id="WP_035367086.1">
    <property type="nucleotide sequence ID" value="NZ_BNAP01000037.1"/>
</dbReference>
<feature type="domain" description="p-hydroxybenzoic acid efflux pump subunit AaeA-like beta-barrel" evidence="6">
    <location>
        <begin position="192"/>
        <end position="288"/>
    </location>
</feature>
<evidence type="ECO:0000259" key="6">
    <source>
        <dbReference type="Pfam" id="PF25963"/>
    </source>
</evidence>
<dbReference type="EMBL" id="BNAP01000037">
    <property type="protein sequence ID" value="GHH03390.1"/>
    <property type="molecule type" value="Genomic_DNA"/>
</dbReference>
<evidence type="ECO:0000256" key="1">
    <source>
        <dbReference type="ARBA" id="ARBA00009477"/>
    </source>
</evidence>
<dbReference type="Gene3D" id="2.40.50.100">
    <property type="match status" value="1"/>
</dbReference>
<dbReference type="Gene3D" id="2.40.30.170">
    <property type="match status" value="1"/>
</dbReference>
<evidence type="ECO:0000259" key="5">
    <source>
        <dbReference type="Pfam" id="PF25917"/>
    </source>
</evidence>
<reference evidence="7" key="1">
    <citation type="journal article" date="2014" name="Int. J. Syst. Evol. Microbiol.">
        <title>Complete genome sequence of Corynebacterium casei LMG S-19264T (=DSM 44701T), isolated from a smear-ripened cheese.</title>
        <authorList>
            <consortium name="US DOE Joint Genome Institute (JGI-PGF)"/>
            <person name="Walter F."/>
            <person name="Albersmeier A."/>
            <person name="Kalinowski J."/>
            <person name="Ruckert C."/>
        </authorList>
    </citation>
    <scope>NUCLEOTIDE SEQUENCE</scope>
    <source>
        <strain evidence="7">CGMCC 1.7081</strain>
    </source>
</reference>
<evidence type="ECO:0000313" key="7">
    <source>
        <dbReference type="EMBL" id="GHH03390.1"/>
    </source>
</evidence>
<dbReference type="Gene3D" id="1.10.287.470">
    <property type="entry name" value="Helix hairpin bin"/>
    <property type="match status" value="1"/>
</dbReference>
<gene>
    <name evidence="7" type="ORF">GCM10010961_41410</name>
</gene>
<keyword evidence="3" id="KW-1133">Transmembrane helix</keyword>
<evidence type="ECO:0000256" key="2">
    <source>
        <dbReference type="ARBA" id="ARBA00022692"/>
    </source>
</evidence>
<comment type="caution">
    <text evidence="7">The sequence shown here is derived from an EMBL/GenBank/DDBJ whole genome shotgun (WGS) entry which is preliminary data.</text>
</comment>
<dbReference type="InterPro" id="IPR050393">
    <property type="entry name" value="MFP_Efflux_Pump"/>
</dbReference>
<dbReference type="AlphaFoldDB" id="A0A8J3MGX3"/>
<proteinExistence type="inferred from homology"/>